<sequence>MPREQINHPPTPSLRVPLCGAGVPAGFDFAPWMDPAIHVGWQPGSWVQLGLELDISYARFAIASPNGSTPGRTLVWTDVLTPDEIDKLIATLKRAKRKAFGRR</sequence>
<accession>A0ABT8J056</accession>
<protein>
    <submittedName>
        <fullName evidence="1">Uncharacterized protein</fullName>
    </submittedName>
</protein>
<dbReference type="EMBL" id="JAROCB010000004">
    <property type="protein sequence ID" value="MDN4598463.1"/>
    <property type="molecule type" value="Genomic_DNA"/>
</dbReference>
<dbReference type="Proteomes" id="UP001174210">
    <property type="component" value="Unassembled WGS sequence"/>
</dbReference>
<name>A0ABT8J056_9MICO</name>
<evidence type="ECO:0000313" key="1">
    <source>
        <dbReference type="EMBL" id="MDN4598463.1"/>
    </source>
</evidence>
<dbReference type="RefSeq" id="WP_301219807.1">
    <property type="nucleotide sequence ID" value="NZ_JAROCB010000004.1"/>
</dbReference>
<comment type="caution">
    <text evidence="1">The sequence shown here is derived from an EMBL/GenBank/DDBJ whole genome shotgun (WGS) entry which is preliminary data.</text>
</comment>
<gene>
    <name evidence="1" type="ORF">P5G59_15020</name>
</gene>
<evidence type="ECO:0000313" key="2">
    <source>
        <dbReference type="Proteomes" id="UP001174210"/>
    </source>
</evidence>
<reference evidence="1" key="1">
    <citation type="submission" date="2023-03" db="EMBL/GenBank/DDBJ databases">
        <title>MT1 and MT2 Draft Genomes of Novel Species.</title>
        <authorList>
            <person name="Venkateswaran K."/>
        </authorList>
    </citation>
    <scope>NUCLEOTIDE SEQUENCE</scope>
    <source>
        <strain evidence="1">F6_8S_P_1A</strain>
    </source>
</reference>
<organism evidence="1 2">
    <name type="scientific">Leifsonia virtsii</name>
    <dbReference type="NCBI Taxonomy" id="3035915"/>
    <lineage>
        <taxon>Bacteria</taxon>
        <taxon>Bacillati</taxon>
        <taxon>Actinomycetota</taxon>
        <taxon>Actinomycetes</taxon>
        <taxon>Micrococcales</taxon>
        <taxon>Microbacteriaceae</taxon>
        <taxon>Leifsonia</taxon>
    </lineage>
</organism>
<keyword evidence="2" id="KW-1185">Reference proteome</keyword>
<proteinExistence type="predicted"/>